<gene>
    <name evidence="3" type="ORF">SteCoe_14972</name>
</gene>
<dbReference type="SMART" id="SM00164">
    <property type="entry name" value="TBC"/>
    <property type="match status" value="1"/>
</dbReference>
<dbReference type="FunFam" id="1.10.8.270:FF:000011">
    <property type="entry name" value="TBC1 domain family member 5"/>
    <property type="match status" value="1"/>
</dbReference>
<dbReference type="OrthoDB" id="27140at2759"/>
<dbReference type="GO" id="GO:0005737">
    <property type="term" value="C:cytoplasm"/>
    <property type="evidence" value="ECO:0007669"/>
    <property type="project" value="UniProtKB-ARBA"/>
</dbReference>
<dbReference type="InterPro" id="IPR000195">
    <property type="entry name" value="Rab-GAP-TBC_dom"/>
</dbReference>
<dbReference type="Gene3D" id="1.10.8.270">
    <property type="entry name" value="putative rabgap domain of human tbc1 domain family member 14 like domains"/>
    <property type="match status" value="1"/>
</dbReference>
<evidence type="ECO:0000259" key="2">
    <source>
        <dbReference type="PROSITE" id="PS50086"/>
    </source>
</evidence>
<dbReference type="PROSITE" id="PS50086">
    <property type="entry name" value="TBC_RABGAP"/>
    <property type="match status" value="1"/>
</dbReference>
<dbReference type="PANTHER" id="PTHR22957:SF337">
    <property type="entry name" value="TBC1 DOMAIN FAMILY MEMBER 5"/>
    <property type="match status" value="1"/>
</dbReference>
<name>A0A1R2C4Q0_9CILI</name>
<dbReference type="InterPro" id="IPR035969">
    <property type="entry name" value="Rab-GAP_TBC_sf"/>
</dbReference>
<keyword evidence="1" id="KW-0343">GTPase activation</keyword>
<dbReference type="Pfam" id="PF00566">
    <property type="entry name" value="RabGAP-TBC"/>
    <property type="match status" value="2"/>
</dbReference>
<dbReference type="PANTHER" id="PTHR22957">
    <property type="entry name" value="TBC1 DOMAIN FAMILY MEMBER GTPASE-ACTIVATING PROTEIN"/>
    <property type="match status" value="1"/>
</dbReference>
<reference evidence="3 4" key="1">
    <citation type="submission" date="2016-11" db="EMBL/GenBank/DDBJ databases">
        <title>The macronuclear genome of Stentor coeruleus: a giant cell with tiny introns.</title>
        <authorList>
            <person name="Slabodnick M."/>
            <person name="Ruby J.G."/>
            <person name="Reiff S.B."/>
            <person name="Swart E.C."/>
            <person name="Gosai S."/>
            <person name="Prabakaran S."/>
            <person name="Witkowska E."/>
            <person name="Larue G.E."/>
            <person name="Fisher S."/>
            <person name="Freeman R.M."/>
            <person name="Gunawardena J."/>
            <person name="Chu W."/>
            <person name="Stover N.A."/>
            <person name="Gregory B.D."/>
            <person name="Nowacki M."/>
            <person name="Derisi J."/>
            <person name="Roy S.W."/>
            <person name="Marshall W.F."/>
            <person name="Sood P."/>
        </authorList>
    </citation>
    <scope>NUCLEOTIDE SEQUENCE [LARGE SCALE GENOMIC DNA]</scope>
    <source>
        <strain evidence="3">WM001</strain>
    </source>
</reference>
<evidence type="ECO:0000313" key="3">
    <source>
        <dbReference type="EMBL" id="OMJ83986.1"/>
    </source>
</evidence>
<proteinExistence type="predicted"/>
<protein>
    <recommendedName>
        <fullName evidence="2">Rab-GAP TBC domain-containing protein</fullName>
    </recommendedName>
</protein>
<dbReference type="GO" id="GO:0005096">
    <property type="term" value="F:GTPase activator activity"/>
    <property type="evidence" value="ECO:0007669"/>
    <property type="project" value="UniProtKB-KW"/>
</dbReference>
<keyword evidence="4" id="KW-1185">Reference proteome</keyword>
<sequence length="610" mass="70394">MSEELIPPDFLLHAEAFESYFINRENYSNIRQLALDGKLGQIHNRFTCWRVFLGILPEAFSIDLWVERVEELRRSYFDLVKSHRDLKSNNLDPLIFNPLSSSTENPWNNFHVDNELKTKIRNDVERTFQERPLFQVPKIQELMVNILFTWAKENPDISYKQGMNELLGVLIFVAYAEQAPENMSISYKNQEYINILNNPESLEADVYWCFVRLMDLGIAELFNPVVMHRQGKKKPDLFTWDAEKSHNDLVNQDKSTAEGVSSVLKKCHKIHHRILQTVDNELYLYLEKQKIEPQMYLQRYVRCILSREFNLADTLIIWDAIFAHLSPNSDFKAESNVNLCKELSLLDYICVAMIVFVRVFILQSDNSGILRRLLKFPPVEDVHILIDMGLGYKQSMQDRSSKNLKTPVVSNQILNPQPISTPHPIVNIPETPISTPIQIPCRPAPTLPTSSSNLLINPLISKTPSKNIEKPSEIKFIQDKTIKRTVENNLDKGKGVMINPLLSKPIEKNKTTEIIVLNQTNNEKKIKNTSPKSSSPVGLKKEEEKKEEVKINVVRNENSLVEKCNQALLLLLEQCDEQAYHDEKMNKALQVLYALKDEASKEMAKKKLII</sequence>
<dbReference type="Gene3D" id="1.10.472.80">
    <property type="entry name" value="Ypt/Rab-GAP domain of gyp1p, domain 3"/>
    <property type="match status" value="1"/>
</dbReference>
<dbReference type="SUPFAM" id="SSF47923">
    <property type="entry name" value="Ypt/Rab-GAP domain of gyp1p"/>
    <property type="match status" value="2"/>
</dbReference>
<accession>A0A1R2C4Q0</accession>
<dbReference type="Proteomes" id="UP000187209">
    <property type="component" value="Unassembled WGS sequence"/>
</dbReference>
<evidence type="ECO:0000256" key="1">
    <source>
        <dbReference type="ARBA" id="ARBA00022468"/>
    </source>
</evidence>
<organism evidence="3 4">
    <name type="scientific">Stentor coeruleus</name>
    <dbReference type="NCBI Taxonomy" id="5963"/>
    <lineage>
        <taxon>Eukaryota</taxon>
        <taxon>Sar</taxon>
        <taxon>Alveolata</taxon>
        <taxon>Ciliophora</taxon>
        <taxon>Postciliodesmatophora</taxon>
        <taxon>Heterotrichea</taxon>
        <taxon>Heterotrichida</taxon>
        <taxon>Stentoridae</taxon>
        <taxon>Stentor</taxon>
    </lineage>
</organism>
<comment type="caution">
    <text evidence="3">The sequence shown here is derived from an EMBL/GenBank/DDBJ whole genome shotgun (WGS) entry which is preliminary data.</text>
</comment>
<feature type="domain" description="Rab-GAP TBC" evidence="2">
    <location>
        <begin position="39"/>
        <end position="325"/>
    </location>
</feature>
<evidence type="ECO:0000313" key="4">
    <source>
        <dbReference type="Proteomes" id="UP000187209"/>
    </source>
</evidence>
<dbReference type="AlphaFoldDB" id="A0A1R2C4Q0"/>
<dbReference type="EMBL" id="MPUH01000284">
    <property type="protein sequence ID" value="OMJ83986.1"/>
    <property type="molecule type" value="Genomic_DNA"/>
</dbReference>